<feature type="compositionally biased region" description="Polar residues" evidence="2">
    <location>
        <begin position="1375"/>
        <end position="1395"/>
    </location>
</feature>
<dbReference type="KEGG" id="dci:103511672"/>
<feature type="domain" description="S phase cyclin A-associated protein in the endoplasmic reticulum N-terminal" evidence="3">
    <location>
        <begin position="13"/>
        <end position="105"/>
    </location>
</feature>
<feature type="compositionally biased region" description="Polar residues" evidence="2">
    <location>
        <begin position="585"/>
        <end position="601"/>
    </location>
</feature>
<accession>A0A3Q0IXW7</accession>
<evidence type="ECO:0000313" key="5">
    <source>
        <dbReference type="RefSeq" id="XP_026681087.1"/>
    </source>
</evidence>
<dbReference type="Proteomes" id="UP000079169">
    <property type="component" value="Unplaced"/>
</dbReference>
<feature type="compositionally biased region" description="Polar residues" evidence="2">
    <location>
        <begin position="1655"/>
        <end position="1666"/>
    </location>
</feature>
<dbReference type="RefSeq" id="XP_026681087.1">
    <property type="nucleotide sequence ID" value="XM_026825286.1"/>
</dbReference>
<name>A0A3Q0IXW7_DIACI</name>
<dbReference type="Pfam" id="PF16501">
    <property type="entry name" value="SCAPER_N"/>
    <property type="match status" value="1"/>
</dbReference>
<feature type="compositionally biased region" description="Low complexity" evidence="2">
    <location>
        <begin position="638"/>
        <end position="651"/>
    </location>
</feature>
<feature type="region of interest" description="Disordered" evidence="2">
    <location>
        <begin position="1246"/>
        <end position="1344"/>
    </location>
</feature>
<protein>
    <submittedName>
        <fullName evidence="5">S phase cyclin A-associated protein in the endoplasmic reticulum-like</fullName>
    </submittedName>
</protein>
<evidence type="ECO:0000313" key="4">
    <source>
        <dbReference type="Proteomes" id="UP000079169"/>
    </source>
</evidence>
<organism evidence="4 5">
    <name type="scientific">Diaphorina citri</name>
    <name type="common">Asian citrus psyllid</name>
    <dbReference type="NCBI Taxonomy" id="121845"/>
    <lineage>
        <taxon>Eukaryota</taxon>
        <taxon>Metazoa</taxon>
        <taxon>Ecdysozoa</taxon>
        <taxon>Arthropoda</taxon>
        <taxon>Hexapoda</taxon>
        <taxon>Insecta</taxon>
        <taxon>Pterygota</taxon>
        <taxon>Neoptera</taxon>
        <taxon>Paraneoptera</taxon>
        <taxon>Hemiptera</taxon>
        <taxon>Sternorrhyncha</taxon>
        <taxon>Psylloidea</taxon>
        <taxon>Psyllidae</taxon>
        <taxon>Diaphorininae</taxon>
        <taxon>Diaphorina</taxon>
    </lineage>
</organism>
<feature type="compositionally biased region" description="Basic residues" evidence="2">
    <location>
        <begin position="1264"/>
        <end position="1276"/>
    </location>
</feature>
<evidence type="ECO:0000256" key="2">
    <source>
        <dbReference type="SAM" id="MobiDB-lite"/>
    </source>
</evidence>
<feature type="compositionally biased region" description="Basic and acidic residues" evidence="2">
    <location>
        <begin position="1293"/>
        <end position="1314"/>
    </location>
</feature>
<reference evidence="5" key="1">
    <citation type="submission" date="2025-08" db="UniProtKB">
        <authorList>
            <consortium name="RefSeq"/>
        </authorList>
    </citation>
    <scope>IDENTIFICATION</scope>
</reference>
<keyword evidence="4" id="KW-1185">Reference proteome</keyword>
<dbReference type="STRING" id="121845.A0A3Q0IXW7"/>
<proteinExistence type="predicted"/>
<feature type="compositionally biased region" description="Basic and acidic residues" evidence="2">
    <location>
        <begin position="305"/>
        <end position="315"/>
    </location>
</feature>
<feature type="region of interest" description="Disordered" evidence="2">
    <location>
        <begin position="1617"/>
        <end position="1686"/>
    </location>
</feature>
<gene>
    <name evidence="5" type="primary">LOC103511672</name>
</gene>
<dbReference type="PANTHER" id="PTHR31434">
    <property type="entry name" value="S PHASE CYCLIN A-ASSOCIATED PROTEIN IN THE ENDOPLASMIC RETICULUM"/>
    <property type="match status" value="1"/>
</dbReference>
<feature type="compositionally biased region" description="Basic residues" evidence="2">
    <location>
        <begin position="566"/>
        <end position="578"/>
    </location>
</feature>
<dbReference type="PaxDb" id="121845-A0A3Q0IXW7"/>
<feature type="compositionally biased region" description="Polar residues" evidence="2">
    <location>
        <begin position="293"/>
        <end position="304"/>
    </location>
</feature>
<feature type="compositionally biased region" description="Polar residues" evidence="2">
    <location>
        <begin position="1622"/>
        <end position="1631"/>
    </location>
</feature>
<feature type="coiled-coil region" evidence="1">
    <location>
        <begin position="913"/>
        <end position="1059"/>
    </location>
</feature>
<feature type="region of interest" description="Disordered" evidence="2">
    <location>
        <begin position="521"/>
        <end position="541"/>
    </location>
</feature>
<keyword evidence="1" id="KW-0175">Coiled coil</keyword>
<feature type="compositionally biased region" description="Polar residues" evidence="2">
    <location>
        <begin position="331"/>
        <end position="349"/>
    </location>
</feature>
<evidence type="ECO:0000259" key="3">
    <source>
        <dbReference type="Pfam" id="PF16501"/>
    </source>
</evidence>
<feature type="compositionally biased region" description="Basic and acidic residues" evidence="2">
    <location>
        <begin position="1638"/>
        <end position="1653"/>
    </location>
</feature>
<feature type="region of interest" description="Disordered" evidence="2">
    <location>
        <begin position="293"/>
        <end position="354"/>
    </location>
</feature>
<feature type="compositionally biased region" description="Basic and acidic residues" evidence="2">
    <location>
        <begin position="1667"/>
        <end position="1677"/>
    </location>
</feature>
<feature type="region of interest" description="Disordered" evidence="2">
    <location>
        <begin position="1375"/>
        <end position="1402"/>
    </location>
</feature>
<dbReference type="PANTHER" id="PTHR31434:SF2">
    <property type="entry name" value="S PHASE CYCLIN A-ASSOCIATED PROTEIN IN THE ENDOPLASMIC RETICULUM"/>
    <property type="match status" value="1"/>
</dbReference>
<evidence type="ECO:0000256" key="1">
    <source>
        <dbReference type="SAM" id="Coils"/>
    </source>
</evidence>
<feature type="coiled-coil region" evidence="1">
    <location>
        <begin position="1083"/>
        <end position="1118"/>
    </location>
</feature>
<dbReference type="InterPro" id="IPR032446">
    <property type="entry name" value="SCAPER_N"/>
</dbReference>
<dbReference type="GeneID" id="103511672"/>
<sequence>MSLSRPRVRSISAGRDKKSELHARYWAFLFENLQRAVDEIYQTCEADESITECKEVILVLENFTRDFHNLIEWFKLKWDYENTAKPNRPCSLAWEVRKSSPGKVPVKRTNQVPLLNSLAKKHLDFASLNKECKTNSDHLECLIRHRQQANEKSDIKKYKEGISFGDVIQEQVPPHPKETEADISEDLLNYTLRKSSSDPAIFSSSRDITLEENAKENQTRVNETNNKECKTNSDHLECLIRHRQQANEKSDIKKYKEGMSFGDVIQEQVPPHPKETETDISEDLLNYTLRKSSSDPAMFSSSRDITLKENAKENQTRVNETNGEQTDKSVTETINTSTSPQSNTGSSPGSKDVDVKGLVFGDIIFEEGPKSIESQTESQEAKESIIIKDTKNVQICHLIRSATDPIIIKSKKMKLAKEPSPLVKSENTSDQMRSQNESTTSKDIKRDDVKLSVFKTNVNSMVEKKANLKKVSSRFSRAEGSNCVSEHWTNSMERSVESLKSTGSSAQLSVSDDSMASVQSIRSWPPLRSNTSLAFGSRSKQSTPYLQVAAKRNSIPLAKEVQKSEIHRKHSSQLHPRKLGAPGSPQHTASSPVKHSPSSAKTAVRRPDKPKPRVTKDADGWETVQGRSSRHRDGKTVPSPSSSQQLSLSSSNLKAGANGTLHGHQIRVQRRFQMPSPSTSTSPPLTPLYCMRISPSPSSPGVVGFRKRRPVQRPRRNIWRRKAALLEPRDSRLWNPADIENIVDTENDEVEQDSPDGEELITNRRSLEETYENPLPNREIQALESTDIENIVDTENDEVEQDSPDGEELITNRRSLEETYGGVLCNMSWSDQIETLDKLEELMVMDKTFKNISWAERMKKLDQLEDIVGRHPGRAIELHQKLSQPLRTATIPEMIKSFYSRQTKAKQKRDQLLKEKSCKLRELLNKVEEVKVAQTQLNSERRELIDIKLKKAEENRNCHLSNIRKKAHDEEEKGREIAFINELEAQNKRHEFMVQCQEQEDRLQEIVKERAIKQERKAEKEAAVEERKKAIEAKRQEKLEKLKEKRRIKEERIGRELQEKEKVRLELAREKEMDRQERRLALNAAKLANVEELQKKIQTKLEESAKRHEMNIEQIKKVCTLHGIKFDVQRRFQMPSPATSLPSLSSLLHDEYPPPPPLGCSVGKEKERPIISSAGGVYKKKKQEMKKKEKTETINAATDMSKIRLIAAMWYGKFHIENLKKVSPPGETGSNSSVEKLAENDTSYIVDAPTDHTNSNINAERDRKRMLRKKGKKIHSKLLSNSFDFEPEETELKEDNEKENLSDNQADKPVENGNEKIIANGVKSKKKGGNGSNNGASGKEPNIMVNGTHAELIENKPKKNKKLKSNLVDSIENTNANTQADSSEANQTKKQTDVSLRSKKKSDETPLCAKPFRIVEPTGTNTLIRELNKVLAQILLGRSESPSKPRIVKCIREIDKLVCSQGVSIWSNNNILALERNLTELNRILKNSESVRLDQAIFQLNNGLNIFLSFLKLACVSHINNTALSVKPFLTCVTCLLEVCKDNVAGCISLLYTHNIVSLCDLVNEKLNLILESNDDAYNSPNENQYYIDPLCGMLLSLLTALLTTTVDTCQRLDKASEGIPDSSQGSEDNASNGKSKTNGDKNNKGDKKDNTKDQTSLVNGVTNDKTNVKPAKDSKNKATKQSDSGDKQAEVVLGNLFERLQDIVNYTICCGIVDKISQFCNHLCSCIDSNPNLAQFLESCINFLNALTSTRIFVLRHQKDISALLESSIGASEMFGTMSMLYGTLLHQDAPPRDTNFAPAFVLPKSTIRVIHSTLTLLNTVANLELKLFQTPN</sequence>
<feature type="region of interest" description="Disordered" evidence="2">
    <location>
        <begin position="561"/>
        <end position="658"/>
    </location>
</feature>
<feature type="compositionally biased region" description="Basic and acidic residues" evidence="2">
    <location>
        <begin position="605"/>
        <end position="619"/>
    </location>
</feature>
<feature type="region of interest" description="Disordered" evidence="2">
    <location>
        <begin position="416"/>
        <end position="444"/>
    </location>
</feature>
<feature type="compositionally biased region" description="Polar residues" evidence="2">
    <location>
        <begin position="425"/>
        <end position="439"/>
    </location>
</feature>